<dbReference type="Pfam" id="PF03702">
    <property type="entry name" value="AnmK"/>
    <property type="match status" value="1"/>
</dbReference>
<keyword evidence="2" id="KW-1185">Reference proteome</keyword>
<proteinExistence type="predicted"/>
<sequence>MLNFGCQRYRFTSIFSIELAIFTGMKKNNYNVIGLMSGTSLDGIDLAHVNFTFSEGWNYRIFAAETIPYSAAWQKTLSEAVFYDDLRLKELNEDYTAYLAEVIAEFLSRNNISEVDAICSHGHTIKHEPQNGFTLQIGNLPKLATTLKKTVVCDFRVQDVELGGQGAPLVPIGDEFLFPEFDYCLNLGGFANVSTRENDTRLAYDICAVNTVLNWLANKMDLAFDDDGKIAATGMTDSDLLEKLEKLPFYDLQPPKSLGIEWVNAHIFPLFEGKKDIASALNTYTIHAGREIGKSLAGGKVLVTGGGTFNSFLISQIQKNTSAEIILPPAETVNYKEALIFAFLGVLKLREEINVLSSVTGASRDHSSGVIYS</sequence>
<dbReference type="SUPFAM" id="SSF53067">
    <property type="entry name" value="Actin-like ATPase domain"/>
    <property type="match status" value="1"/>
</dbReference>
<dbReference type="PANTHER" id="PTHR30605">
    <property type="entry name" value="ANHYDRO-N-ACETYLMURAMIC ACID KINASE"/>
    <property type="match status" value="1"/>
</dbReference>
<organism evidence="1 2">
    <name type="scientific">Salinimicrobium sediminis</name>
    <dbReference type="NCBI Taxonomy" id="1343891"/>
    <lineage>
        <taxon>Bacteria</taxon>
        <taxon>Pseudomonadati</taxon>
        <taxon>Bacteroidota</taxon>
        <taxon>Flavobacteriia</taxon>
        <taxon>Flavobacteriales</taxon>
        <taxon>Flavobacteriaceae</taxon>
        <taxon>Salinimicrobium</taxon>
    </lineage>
</organism>
<dbReference type="PANTHER" id="PTHR30605:SF0">
    <property type="entry name" value="ANHYDRO-N-ACETYLMURAMIC ACID KINASE"/>
    <property type="match status" value="1"/>
</dbReference>
<gene>
    <name evidence="1" type="ORF">SAMN06296241_2232</name>
</gene>
<dbReference type="Gene3D" id="3.30.420.40">
    <property type="match status" value="2"/>
</dbReference>
<protein>
    <submittedName>
        <fullName evidence="1">Anhydro-N-acetylmuramic acid kinase</fullName>
    </submittedName>
</protein>
<dbReference type="InterPro" id="IPR005338">
    <property type="entry name" value="Anhydro_N_Ac-Mur_kinase"/>
</dbReference>
<dbReference type="InterPro" id="IPR043129">
    <property type="entry name" value="ATPase_NBD"/>
</dbReference>
<dbReference type="Proteomes" id="UP000219193">
    <property type="component" value="Unassembled WGS sequence"/>
</dbReference>
<dbReference type="GO" id="GO:0016301">
    <property type="term" value="F:kinase activity"/>
    <property type="evidence" value="ECO:0007669"/>
    <property type="project" value="UniProtKB-KW"/>
</dbReference>
<evidence type="ECO:0000313" key="1">
    <source>
        <dbReference type="EMBL" id="SOC80678.1"/>
    </source>
</evidence>
<dbReference type="GO" id="GO:0016773">
    <property type="term" value="F:phosphotransferase activity, alcohol group as acceptor"/>
    <property type="evidence" value="ECO:0007669"/>
    <property type="project" value="InterPro"/>
</dbReference>
<dbReference type="GO" id="GO:0006040">
    <property type="term" value="P:amino sugar metabolic process"/>
    <property type="evidence" value="ECO:0007669"/>
    <property type="project" value="InterPro"/>
</dbReference>
<evidence type="ECO:0000313" key="2">
    <source>
        <dbReference type="Proteomes" id="UP000219193"/>
    </source>
</evidence>
<keyword evidence="1" id="KW-0418">Kinase</keyword>
<dbReference type="AlphaFoldDB" id="A0A285X5Z8"/>
<accession>A0A285X5Z8</accession>
<dbReference type="EMBL" id="OCMF01000003">
    <property type="protein sequence ID" value="SOC80678.1"/>
    <property type="molecule type" value="Genomic_DNA"/>
</dbReference>
<dbReference type="GO" id="GO:0009254">
    <property type="term" value="P:peptidoglycan turnover"/>
    <property type="evidence" value="ECO:0007669"/>
    <property type="project" value="InterPro"/>
</dbReference>
<dbReference type="NCBIfam" id="NF007144">
    <property type="entry name" value="PRK09585.2-3"/>
    <property type="match status" value="1"/>
</dbReference>
<name>A0A285X5Z8_9FLAO</name>
<dbReference type="GO" id="GO:0005524">
    <property type="term" value="F:ATP binding"/>
    <property type="evidence" value="ECO:0007669"/>
    <property type="project" value="InterPro"/>
</dbReference>
<reference evidence="2" key="1">
    <citation type="submission" date="2017-09" db="EMBL/GenBank/DDBJ databases">
        <authorList>
            <person name="Varghese N."/>
            <person name="Submissions S."/>
        </authorList>
    </citation>
    <scope>NUCLEOTIDE SEQUENCE [LARGE SCALE GENOMIC DNA]</scope>
    <source>
        <strain evidence="2">CGMCC 1.12641</strain>
    </source>
</reference>
<keyword evidence="1" id="KW-0808">Transferase</keyword>